<dbReference type="AlphaFoldDB" id="A0ABD3QQY8"/>
<feature type="region of interest" description="Disordered" evidence="1">
    <location>
        <begin position="340"/>
        <end position="363"/>
    </location>
</feature>
<dbReference type="PANTHER" id="PTHR34689:SF1">
    <property type="entry name" value="NUCLEIC ACID-BINDING PROTEIN"/>
    <property type="match status" value="1"/>
</dbReference>
<gene>
    <name evidence="2" type="ORF">HJC23_011976</name>
</gene>
<accession>A0ABD3QQY8</accession>
<feature type="region of interest" description="Disordered" evidence="1">
    <location>
        <begin position="1"/>
        <end position="192"/>
    </location>
</feature>
<dbReference type="EMBL" id="JABMIG020000018">
    <property type="protein sequence ID" value="KAL3802652.1"/>
    <property type="molecule type" value="Genomic_DNA"/>
</dbReference>
<comment type="caution">
    <text evidence="2">The sequence shown here is derived from an EMBL/GenBank/DDBJ whole genome shotgun (WGS) entry which is preliminary data.</text>
</comment>
<feature type="compositionally biased region" description="Basic and acidic residues" evidence="1">
    <location>
        <begin position="151"/>
        <end position="162"/>
    </location>
</feature>
<organism evidence="2 3">
    <name type="scientific">Cyclotella cryptica</name>
    <dbReference type="NCBI Taxonomy" id="29204"/>
    <lineage>
        <taxon>Eukaryota</taxon>
        <taxon>Sar</taxon>
        <taxon>Stramenopiles</taxon>
        <taxon>Ochrophyta</taxon>
        <taxon>Bacillariophyta</taxon>
        <taxon>Coscinodiscophyceae</taxon>
        <taxon>Thalassiosirophycidae</taxon>
        <taxon>Stephanodiscales</taxon>
        <taxon>Stephanodiscaceae</taxon>
        <taxon>Cyclotella</taxon>
    </lineage>
</organism>
<evidence type="ECO:0000313" key="3">
    <source>
        <dbReference type="Proteomes" id="UP001516023"/>
    </source>
</evidence>
<protein>
    <submittedName>
        <fullName evidence="2">Uncharacterized protein</fullName>
    </submittedName>
</protein>
<feature type="compositionally biased region" description="Basic residues" evidence="1">
    <location>
        <begin position="111"/>
        <end position="150"/>
    </location>
</feature>
<keyword evidence="3" id="KW-1185">Reference proteome</keyword>
<evidence type="ECO:0000256" key="1">
    <source>
        <dbReference type="SAM" id="MobiDB-lite"/>
    </source>
</evidence>
<feature type="compositionally biased region" description="Basic and acidic residues" evidence="1">
    <location>
        <begin position="1"/>
        <end position="29"/>
    </location>
</feature>
<feature type="compositionally biased region" description="Basic residues" evidence="1">
    <location>
        <begin position="79"/>
        <end position="95"/>
    </location>
</feature>
<sequence>MGRDDDNDRLRAEQEERERNRRAVMERKRQWAVVDSDNENGDADANSAAHHGSSREDQKHRRRGSSSGSRDDCDDDSRRRRSKKHKRKSKHHRRSYSSSDDEDESDSDRERKRRHHHKDKKRHKDRKHKEKKKRRHKESSSHKKSKKHRDRSGERNGRRDDESYSSSSLSDTERELLENTASTKSSSGQLSSTAASFGKYGIIHYPSDFHKERIRRSFEQWLAEVKAVAAFTGPKHELLEYFKEYAEDYNTATLPHEKYYDYDKWEMQDYERKKREAEIKAGESAAGGASAHLDEFKHRELMAQRAKQKKLEELKLLQQGMTAEKREEMKHQARLRHEMAVAYKTGDEETRRRLQKRLEPEER</sequence>
<dbReference type="PANTHER" id="PTHR34689">
    <property type="entry name" value="NUCLEIC ACID-BINDING PROTEIN"/>
    <property type="match status" value="1"/>
</dbReference>
<reference evidence="2 3" key="1">
    <citation type="journal article" date="2020" name="G3 (Bethesda)">
        <title>Improved Reference Genome for Cyclotella cryptica CCMP332, a Model for Cell Wall Morphogenesis, Salinity Adaptation, and Lipid Production in Diatoms (Bacillariophyta).</title>
        <authorList>
            <person name="Roberts W.R."/>
            <person name="Downey K.M."/>
            <person name="Ruck E.C."/>
            <person name="Traller J.C."/>
            <person name="Alverson A.J."/>
        </authorList>
    </citation>
    <scope>NUCLEOTIDE SEQUENCE [LARGE SCALE GENOMIC DNA]</scope>
    <source>
        <strain evidence="2 3">CCMP332</strain>
    </source>
</reference>
<proteinExistence type="predicted"/>
<evidence type="ECO:0000313" key="2">
    <source>
        <dbReference type="EMBL" id="KAL3802652.1"/>
    </source>
</evidence>
<feature type="compositionally biased region" description="Low complexity" evidence="1">
    <location>
        <begin position="180"/>
        <end position="192"/>
    </location>
</feature>
<name>A0ABD3QQY8_9STRA</name>
<dbReference type="Proteomes" id="UP001516023">
    <property type="component" value="Unassembled WGS sequence"/>
</dbReference>